<comment type="catalytic activity">
    <reaction evidence="2">
        <text>glycyl-tRNA(Ala) + H2O = tRNA(Ala) + glycine + H(+)</text>
        <dbReference type="Rhea" id="RHEA:53744"/>
        <dbReference type="Rhea" id="RHEA-COMP:9657"/>
        <dbReference type="Rhea" id="RHEA-COMP:13640"/>
        <dbReference type="ChEBI" id="CHEBI:15377"/>
        <dbReference type="ChEBI" id="CHEBI:15378"/>
        <dbReference type="ChEBI" id="CHEBI:57305"/>
        <dbReference type="ChEBI" id="CHEBI:78442"/>
        <dbReference type="ChEBI" id="CHEBI:78522"/>
    </reaction>
</comment>
<dbReference type="EC" id="3.1.1.96" evidence="2"/>
<dbReference type="RefSeq" id="WP_067083738.1">
    <property type="nucleotide sequence ID" value="NZ_LRFG02000002.1"/>
</dbReference>
<comment type="subcellular location">
    <subcellularLocation>
        <location evidence="2">Cytoplasm</location>
    </subcellularLocation>
</comment>
<comment type="function">
    <text evidence="2">An aminoacyl-tRNA editing enzyme that deacylates mischarged D-aminoacyl-tRNAs. Also deacylates mischarged glycyl-tRNA(Ala), protecting cells against glycine mischarging by AlaRS. Acts via tRNA-based rather than protein-based catalysis; rejects L-amino acids rather than detecting D-amino acids in the active site. By recycling D-aminoacyl-tRNA to D-amino acids and free tRNA molecules, this enzyme counteracts the toxicity associated with the formation of D-aminoacyl-tRNA entities in vivo and helps enforce protein L-homochirality.</text>
</comment>
<dbReference type="HAMAP" id="MF_00518">
    <property type="entry name" value="Deacylase_Dtd"/>
    <property type="match status" value="1"/>
</dbReference>
<dbReference type="Pfam" id="PF02580">
    <property type="entry name" value="Tyr_Deacylase"/>
    <property type="match status" value="1"/>
</dbReference>
<evidence type="ECO:0000256" key="2">
    <source>
        <dbReference type="HAMAP-Rule" id="MF_00518"/>
    </source>
</evidence>
<evidence type="ECO:0000256" key="1">
    <source>
        <dbReference type="ARBA" id="ARBA00009673"/>
    </source>
</evidence>
<dbReference type="CDD" id="cd00563">
    <property type="entry name" value="Dtyr_deacylase"/>
    <property type="match status" value="1"/>
</dbReference>
<dbReference type="Proteomes" id="UP000218427">
    <property type="component" value="Unassembled WGS sequence"/>
</dbReference>
<dbReference type="InterPro" id="IPR003732">
    <property type="entry name" value="Daa-tRNA_deacyls_DTD"/>
</dbReference>
<feature type="short sequence motif" description="Gly-cisPro motif, important for rejection of L-amino acids" evidence="2">
    <location>
        <begin position="137"/>
        <end position="138"/>
    </location>
</feature>
<dbReference type="EC" id="3.1.1.-" evidence="2"/>
<dbReference type="PANTHER" id="PTHR10472">
    <property type="entry name" value="D-TYROSYL-TRNA TYR DEACYLASE"/>
    <property type="match status" value="1"/>
</dbReference>
<comment type="caution">
    <text evidence="3">The sequence shown here is derived from an EMBL/GenBank/DDBJ whole genome shotgun (WGS) entry which is preliminary data.</text>
</comment>
<dbReference type="EMBL" id="LRFG02000002">
    <property type="protein sequence ID" value="PCO06051.1"/>
    <property type="molecule type" value="Genomic_DNA"/>
</dbReference>
<keyword evidence="2" id="KW-0694">RNA-binding</keyword>
<dbReference type="PANTHER" id="PTHR10472:SF5">
    <property type="entry name" value="D-AMINOACYL-TRNA DEACYLASE 1"/>
    <property type="match status" value="1"/>
</dbReference>
<keyword evidence="2" id="KW-0378">Hydrolase</keyword>
<comment type="similarity">
    <text evidence="1 2">Belongs to the DTD family.</text>
</comment>
<sequence>MRGLIQRVSHAKVDVAGETVGAIEHGLLLLLGVEARDDRGTADKLLQKVLHYRVFGDENGRMNRNVQQAGGGLLVVSQFTLVADTARGLRPSFSKGASPAQAEALYDYFVERARAQLSPVASGVFAADMQVSLLNDGPVTFLLES</sequence>
<dbReference type="Gene3D" id="3.50.80.10">
    <property type="entry name" value="D-tyrosyl-tRNA(Tyr) deacylase"/>
    <property type="match status" value="1"/>
</dbReference>
<evidence type="ECO:0000313" key="4">
    <source>
        <dbReference type="Proteomes" id="UP000218427"/>
    </source>
</evidence>
<dbReference type="NCBIfam" id="TIGR00256">
    <property type="entry name" value="D-aminoacyl-tRNA deacylase"/>
    <property type="match status" value="1"/>
</dbReference>
<reference evidence="3" key="1">
    <citation type="submission" date="2017-08" db="EMBL/GenBank/DDBJ databases">
        <title>Microbulbifer marisrubri sp. nov., a halophilic alphaproteobacterium isolated from marine sediment of the Yellow Sea, China.</title>
        <authorList>
            <person name="Zhang G."/>
            <person name="Xiong Q."/>
        </authorList>
    </citation>
    <scope>NUCLEOTIDE SEQUENCE [LARGE SCALE GENOMIC DNA]</scope>
    <source>
        <strain evidence="3">WRN-8</strain>
    </source>
</reference>
<comment type="subunit">
    <text evidence="2">Homodimer.</text>
</comment>
<comment type="catalytic activity">
    <reaction evidence="2">
        <text>a D-aminoacyl-tRNA + H2O = a tRNA + a D-alpha-amino acid + H(+)</text>
        <dbReference type="Rhea" id="RHEA:13953"/>
        <dbReference type="Rhea" id="RHEA-COMP:10123"/>
        <dbReference type="Rhea" id="RHEA-COMP:10124"/>
        <dbReference type="ChEBI" id="CHEBI:15377"/>
        <dbReference type="ChEBI" id="CHEBI:15378"/>
        <dbReference type="ChEBI" id="CHEBI:59871"/>
        <dbReference type="ChEBI" id="CHEBI:78442"/>
        <dbReference type="ChEBI" id="CHEBI:79333"/>
        <dbReference type="EC" id="3.1.1.96"/>
    </reaction>
</comment>
<accession>A0ABX4I1S7</accession>
<keyword evidence="4" id="KW-1185">Reference proteome</keyword>
<evidence type="ECO:0000313" key="3">
    <source>
        <dbReference type="EMBL" id="PCO06051.1"/>
    </source>
</evidence>
<keyword evidence="2" id="KW-0963">Cytoplasm</keyword>
<gene>
    <name evidence="2 3" type="primary">dtd</name>
    <name evidence="3" type="ORF">AWR36_008655</name>
</gene>
<proteinExistence type="inferred from homology"/>
<comment type="domain">
    <text evidence="2">A Gly-cisPro motif from one monomer fits into the active site of the other monomer to allow specific chiral rejection of L-amino acids.</text>
</comment>
<keyword evidence="2" id="KW-0820">tRNA-binding</keyword>
<protein>
    <recommendedName>
        <fullName evidence="2">D-aminoacyl-tRNA deacylase</fullName>
        <shortName evidence="2">DTD</shortName>
        <ecNumber evidence="2">3.1.1.96</ecNumber>
    </recommendedName>
    <alternativeName>
        <fullName evidence="2">Gly-tRNA(Ala) deacylase</fullName>
        <ecNumber evidence="2">3.1.1.-</ecNumber>
    </alternativeName>
</protein>
<name>A0ABX4I1S7_9GAMM</name>
<dbReference type="SUPFAM" id="SSF69500">
    <property type="entry name" value="DTD-like"/>
    <property type="match status" value="1"/>
</dbReference>
<dbReference type="InterPro" id="IPR023509">
    <property type="entry name" value="DTD-like_sf"/>
</dbReference>
<organism evidence="3 4">
    <name type="scientific">Microbulbifer flavimaris</name>
    <dbReference type="NCBI Taxonomy" id="1781068"/>
    <lineage>
        <taxon>Bacteria</taxon>
        <taxon>Pseudomonadati</taxon>
        <taxon>Pseudomonadota</taxon>
        <taxon>Gammaproteobacteria</taxon>
        <taxon>Cellvibrionales</taxon>
        <taxon>Microbulbiferaceae</taxon>
        <taxon>Microbulbifer</taxon>
    </lineage>
</organism>